<dbReference type="PANTHER" id="PTHR33365">
    <property type="entry name" value="YALI0B05434P"/>
    <property type="match status" value="1"/>
</dbReference>
<evidence type="ECO:0000256" key="3">
    <source>
        <dbReference type="ARBA" id="ARBA00035112"/>
    </source>
</evidence>
<evidence type="ECO:0000256" key="1">
    <source>
        <dbReference type="ARBA" id="ARBA00004685"/>
    </source>
</evidence>
<evidence type="ECO:0000256" key="4">
    <source>
        <dbReference type="SAM" id="Phobius"/>
    </source>
</evidence>
<protein>
    <recommendedName>
        <fullName evidence="7">Oxidase ustYa</fullName>
    </recommendedName>
</protein>
<comment type="pathway">
    <text evidence="1">Mycotoxin biosynthesis.</text>
</comment>
<dbReference type="GO" id="GO:0016491">
    <property type="term" value="F:oxidoreductase activity"/>
    <property type="evidence" value="ECO:0007669"/>
    <property type="project" value="UniProtKB-KW"/>
</dbReference>
<evidence type="ECO:0000256" key="2">
    <source>
        <dbReference type="ARBA" id="ARBA00023002"/>
    </source>
</evidence>
<comment type="caution">
    <text evidence="5">The sequence shown here is derived from an EMBL/GenBank/DDBJ whole genome shotgun (WGS) entry which is preliminary data.</text>
</comment>
<proteinExistence type="inferred from homology"/>
<reference evidence="5 6" key="1">
    <citation type="journal article" date="2018" name="IMA Fungus">
        <title>IMA Genome-F 9: Draft genome sequence of Annulohypoxylon stygium, Aspergillus mulundensis, Berkeleyomyces basicola (syn. Thielaviopsis basicola), Ceratocystis smalleyi, two Cercospora beticola strains, Coleophoma cylindrospora, Fusarium fracticaudum, Phialophora cf. hyalina, and Morchella septimelata.</title>
        <authorList>
            <person name="Wingfield B.D."/>
            <person name="Bills G.F."/>
            <person name="Dong Y."/>
            <person name="Huang W."/>
            <person name="Nel W.J."/>
            <person name="Swalarsk-Parry B.S."/>
            <person name="Vaghefi N."/>
            <person name="Wilken P.M."/>
            <person name="An Z."/>
            <person name="de Beer Z.W."/>
            <person name="De Vos L."/>
            <person name="Chen L."/>
            <person name="Duong T.A."/>
            <person name="Gao Y."/>
            <person name="Hammerbacher A."/>
            <person name="Kikkert J.R."/>
            <person name="Li Y."/>
            <person name="Li H."/>
            <person name="Li K."/>
            <person name="Li Q."/>
            <person name="Liu X."/>
            <person name="Ma X."/>
            <person name="Naidoo K."/>
            <person name="Pethybridge S.J."/>
            <person name="Sun J."/>
            <person name="Steenkamp E.T."/>
            <person name="van der Nest M.A."/>
            <person name="van Wyk S."/>
            <person name="Wingfield M.J."/>
            <person name="Xiong C."/>
            <person name="Yue Q."/>
            <person name="Zhang X."/>
        </authorList>
    </citation>
    <scope>NUCLEOTIDE SEQUENCE [LARGE SCALE GENOMIC DNA]</scope>
    <source>
        <strain evidence="5 6">BP5796</strain>
    </source>
</reference>
<keyword evidence="4" id="KW-0472">Membrane</keyword>
<dbReference type="PANTHER" id="PTHR33365:SF11">
    <property type="entry name" value="TAT PATHWAY SIGNAL SEQUENCE"/>
    <property type="match status" value="1"/>
</dbReference>
<keyword evidence="4" id="KW-1133">Transmembrane helix</keyword>
<keyword evidence="6" id="KW-1185">Reference proteome</keyword>
<organism evidence="5 6">
    <name type="scientific">Coleophoma crateriformis</name>
    <dbReference type="NCBI Taxonomy" id="565419"/>
    <lineage>
        <taxon>Eukaryota</taxon>
        <taxon>Fungi</taxon>
        <taxon>Dikarya</taxon>
        <taxon>Ascomycota</taxon>
        <taxon>Pezizomycotina</taxon>
        <taxon>Leotiomycetes</taxon>
        <taxon>Helotiales</taxon>
        <taxon>Dermateaceae</taxon>
        <taxon>Coleophoma</taxon>
    </lineage>
</organism>
<keyword evidence="2" id="KW-0560">Oxidoreductase</keyword>
<keyword evidence="4" id="KW-0812">Transmembrane</keyword>
<dbReference type="AlphaFoldDB" id="A0A3D8Q836"/>
<gene>
    <name evidence="5" type="ORF">BP5796_12631</name>
</gene>
<dbReference type="InterPro" id="IPR021765">
    <property type="entry name" value="UstYa-like"/>
</dbReference>
<sequence>MNLSLSDDEFDGLLADERLQSEKSPKTRAQRLTSLPRWQGRSFRLQDMFIFKPGFQSACLVANIIGLVIISFIIASLLPILRQNTGTQCGLPTDSLLGENIGWRTITWESDPAFVEADPENLDSGVSPSIWSTLYPSSWIWVPDPSKFGFGGGVKLVDYAEDPSEFEDTTEGFAIAVMHQLHCVAELKRSLVQYRRDGVMLIPDEHLDHCVEYLRQAVMCHGDLTLERPQNMTFPHGTTGWGDMHRCRDWDKILEAIKERSISRVDAGWRKRKITKVN</sequence>
<dbReference type="OrthoDB" id="3687641at2759"/>
<accession>A0A3D8Q836</accession>
<dbReference type="Proteomes" id="UP000256328">
    <property type="component" value="Unassembled WGS sequence"/>
</dbReference>
<evidence type="ECO:0000313" key="5">
    <source>
        <dbReference type="EMBL" id="RDW57830.1"/>
    </source>
</evidence>
<feature type="transmembrane region" description="Helical" evidence="4">
    <location>
        <begin position="58"/>
        <end position="81"/>
    </location>
</feature>
<evidence type="ECO:0000313" key="6">
    <source>
        <dbReference type="Proteomes" id="UP000256328"/>
    </source>
</evidence>
<dbReference type="GO" id="GO:0043386">
    <property type="term" value="P:mycotoxin biosynthetic process"/>
    <property type="evidence" value="ECO:0007669"/>
    <property type="project" value="InterPro"/>
</dbReference>
<dbReference type="Pfam" id="PF11807">
    <property type="entry name" value="UstYa"/>
    <property type="match status" value="1"/>
</dbReference>
<comment type="similarity">
    <text evidence="3">Belongs to the ustYa family.</text>
</comment>
<dbReference type="EMBL" id="PDLN01000022">
    <property type="protein sequence ID" value="RDW57830.1"/>
    <property type="molecule type" value="Genomic_DNA"/>
</dbReference>
<evidence type="ECO:0008006" key="7">
    <source>
        <dbReference type="Google" id="ProtNLM"/>
    </source>
</evidence>
<name>A0A3D8Q836_9HELO</name>